<sequence length="65" mass="6824">MLAEAEQPRETRLVTASSVLGGLVILLAPSVRGSAVSGTIDVVIVGDLQAERLPGFQDLEVFLFA</sequence>
<reference evidence="1 2" key="1">
    <citation type="submission" date="2017-09" db="EMBL/GenBank/DDBJ databases">
        <title>Depth-based differentiation of microbial function through sediment-hosted aquifers and enrichment of novel symbionts in the deep terrestrial subsurface.</title>
        <authorList>
            <person name="Probst A.J."/>
            <person name="Ladd B."/>
            <person name="Jarett J.K."/>
            <person name="Geller-Mcgrath D.E."/>
            <person name="Sieber C.M."/>
            <person name="Emerson J.B."/>
            <person name="Anantharaman K."/>
            <person name="Thomas B.C."/>
            <person name="Malmstrom R."/>
            <person name="Stieglmeier M."/>
            <person name="Klingl A."/>
            <person name="Woyke T."/>
            <person name="Ryan C.M."/>
            <person name="Banfield J.F."/>
        </authorList>
    </citation>
    <scope>NUCLEOTIDE SEQUENCE [LARGE SCALE GENOMIC DNA]</scope>
    <source>
        <strain evidence="1">CG10_big_fil_rev_8_21_14_0_10_49_38</strain>
    </source>
</reference>
<dbReference type="AlphaFoldDB" id="A0A2H0RH73"/>
<dbReference type="EMBL" id="PCYK01000029">
    <property type="protein sequence ID" value="PIR45776.1"/>
    <property type="molecule type" value="Genomic_DNA"/>
</dbReference>
<name>A0A2H0RH73_9BACT</name>
<proteinExistence type="predicted"/>
<comment type="caution">
    <text evidence="1">The sequence shown here is derived from an EMBL/GenBank/DDBJ whole genome shotgun (WGS) entry which is preliminary data.</text>
</comment>
<protein>
    <submittedName>
        <fullName evidence="1">Uncharacterized protein</fullName>
    </submittedName>
</protein>
<evidence type="ECO:0000313" key="2">
    <source>
        <dbReference type="Proteomes" id="UP000230431"/>
    </source>
</evidence>
<accession>A0A2H0RH73</accession>
<organism evidence="1 2">
    <name type="scientific">Candidatus Vogelbacteria bacterium CG10_big_fil_rev_8_21_14_0_10_49_38</name>
    <dbReference type="NCBI Taxonomy" id="1975043"/>
    <lineage>
        <taxon>Bacteria</taxon>
        <taxon>Candidatus Vogeliibacteriota</taxon>
    </lineage>
</organism>
<dbReference type="Proteomes" id="UP000230431">
    <property type="component" value="Unassembled WGS sequence"/>
</dbReference>
<evidence type="ECO:0000313" key="1">
    <source>
        <dbReference type="EMBL" id="PIR45776.1"/>
    </source>
</evidence>
<gene>
    <name evidence="1" type="ORF">COV08_03325</name>
</gene>